<evidence type="ECO:0000256" key="2">
    <source>
        <dbReference type="SAM" id="MobiDB-lite"/>
    </source>
</evidence>
<protein>
    <submittedName>
        <fullName evidence="3">Uncharacterized protein</fullName>
    </submittedName>
</protein>
<comment type="caution">
    <text evidence="3">The sequence shown here is derived from an EMBL/GenBank/DDBJ whole genome shotgun (WGS) entry which is preliminary data.</text>
</comment>
<organism evidence="3 4">
    <name type="scientific">Effrenium voratum</name>
    <dbReference type="NCBI Taxonomy" id="2562239"/>
    <lineage>
        <taxon>Eukaryota</taxon>
        <taxon>Sar</taxon>
        <taxon>Alveolata</taxon>
        <taxon>Dinophyceae</taxon>
        <taxon>Suessiales</taxon>
        <taxon>Symbiodiniaceae</taxon>
        <taxon>Effrenium</taxon>
    </lineage>
</organism>
<gene>
    <name evidence="3" type="ORF">EVOR1521_LOCUS6897</name>
</gene>
<reference evidence="3" key="1">
    <citation type="submission" date="2023-08" db="EMBL/GenBank/DDBJ databases">
        <authorList>
            <person name="Chen Y."/>
            <person name="Shah S."/>
            <person name="Dougan E. K."/>
            <person name="Thang M."/>
            <person name="Chan C."/>
        </authorList>
    </citation>
    <scope>NUCLEOTIDE SEQUENCE</scope>
</reference>
<sequence length="468" mass="52036">MEPVAYDECFVPMSPSAASTVADDVGPEGSLGSRRSELPNEDTDGDAPTECPKGPADFLPSQGSTLLRAKALTKLALDAACNRPRAEEKSQVRRLREECQAARRRISCNASSVKATWATGRALEAALLQLEAARGRLRAARKGQQLAVCRQRLEAVNAMEEATDLLEALQTEREALQLLRRELDALDREVAASVEAGAELHGRLRKDLASRRRDLRAEEAGVEFWARKAKQAEEEAKLLCRKVVETIQWTDLECCKASQAVQLCLARLLEQHQLRRRRYDAQLKELEVAISCATWTTRERPRSGNNNSESAEAQRARVILYELNTSQKHLKALVQQCKKNLRLLEACKNPALVKSTSKDLRPVPRDAQSGLGGPSGSNGSNGAREPRARPSSAPSCRPMRRSASAAELRPEDDLQDLWHLRFEERELRSELRTCEDGVERCAAWAKVLADLEDEVTETMLRRGGFRGL</sequence>
<dbReference type="EMBL" id="CAUJNA010000535">
    <property type="protein sequence ID" value="CAJ1378331.1"/>
    <property type="molecule type" value="Genomic_DNA"/>
</dbReference>
<keyword evidence="1" id="KW-0175">Coiled coil</keyword>
<proteinExistence type="predicted"/>
<dbReference type="Proteomes" id="UP001178507">
    <property type="component" value="Unassembled WGS sequence"/>
</dbReference>
<name>A0AA36MNF6_9DINO</name>
<feature type="region of interest" description="Disordered" evidence="2">
    <location>
        <begin position="16"/>
        <end position="57"/>
    </location>
</feature>
<accession>A0AA36MNF6</accession>
<feature type="coiled-coil region" evidence="1">
    <location>
        <begin position="152"/>
        <end position="242"/>
    </location>
</feature>
<evidence type="ECO:0000256" key="1">
    <source>
        <dbReference type="SAM" id="Coils"/>
    </source>
</evidence>
<feature type="region of interest" description="Disordered" evidence="2">
    <location>
        <begin position="355"/>
        <end position="408"/>
    </location>
</feature>
<keyword evidence="4" id="KW-1185">Reference proteome</keyword>
<dbReference type="AlphaFoldDB" id="A0AA36MNF6"/>
<evidence type="ECO:0000313" key="3">
    <source>
        <dbReference type="EMBL" id="CAJ1378331.1"/>
    </source>
</evidence>
<evidence type="ECO:0000313" key="4">
    <source>
        <dbReference type="Proteomes" id="UP001178507"/>
    </source>
</evidence>